<dbReference type="EMBL" id="FMYL01000006">
    <property type="protein sequence ID" value="SDB95654.1"/>
    <property type="molecule type" value="Genomic_DNA"/>
</dbReference>
<gene>
    <name evidence="1" type="ORF">SAMN05421733_106176</name>
</gene>
<proteinExistence type="predicted"/>
<dbReference type="AlphaFoldDB" id="A0A1G6HN75"/>
<dbReference type="RefSeq" id="WP_092748335.1">
    <property type="nucleotide sequence ID" value="NZ_FMYL01000006.1"/>
</dbReference>
<dbReference type="OrthoDB" id="6711925at2"/>
<sequence>MVEVVIIAALVIWSTVYTFKKVFPQSAFKVFTALANIFEQQKLHKLASWIRPPMVTGCGGGCGCSSDEKTQKVVDSVKAVKWK</sequence>
<evidence type="ECO:0000313" key="2">
    <source>
        <dbReference type="Proteomes" id="UP000242501"/>
    </source>
</evidence>
<keyword evidence="2" id="KW-1185">Reference proteome</keyword>
<accession>A0A1G6HN75</accession>
<reference evidence="2" key="1">
    <citation type="submission" date="2016-09" db="EMBL/GenBank/DDBJ databases">
        <authorList>
            <person name="Varghese N."/>
            <person name="Submissions S."/>
        </authorList>
    </citation>
    <scope>NUCLEOTIDE SEQUENCE [LARGE SCALE GENOMIC DNA]</scope>
    <source>
        <strain evidence="2">ANC 4422</strain>
    </source>
</reference>
<protein>
    <submittedName>
        <fullName evidence="1">Uncharacterized protein</fullName>
    </submittedName>
</protein>
<dbReference type="InterPro" id="IPR046494">
    <property type="entry name" value="DUF6587"/>
</dbReference>
<dbReference type="Proteomes" id="UP000242501">
    <property type="component" value="Unassembled WGS sequence"/>
</dbReference>
<organism evidence="1 2">
    <name type="scientific">Acinetobacter boissieri</name>
    <dbReference type="NCBI Taxonomy" id="1219383"/>
    <lineage>
        <taxon>Bacteria</taxon>
        <taxon>Pseudomonadati</taxon>
        <taxon>Pseudomonadota</taxon>
        <taxon>Gammaproteobacteria</taxon>
        <taxon>Moraxellales</taxon>
        <taxon>Moraxellaceae</taxon>
        <taxon>Acinetobacter</taxon>
    </lineage>
</organism>
<name>A0A1G6HN75_9GAMM</name>
<dbReference type="STRING" id="1219383.SAMN05421733_106176"/>
<evidence type="ECO:0000313" key="1">
    <source>
        <dbReference type="EMBL" id="SDB95654.1"/>
    </source>
</evidence>
<dbReference type="Pfam" id="PF20228">
    <property type="entry name" value="DUF6587"/>
    <property type="match status" value="1"/>
</dbReference>